<gene>
    <name evidence="3" type="ORF">C2G38_2215842</name>
</gene>
<dbReference type="AlphaFoldDB" id="A0A397UCY0"/>
<dbReference type="EMBL" id="QKWP01001737">
    <property type="protein sequence ID" value="RIB06937.1"/>
    <property type="molecule type" value="Genomic_DNA"/>
</dbReference>
<keyword evidence="1" id="KW-0862">Zinc</keyword>
<accession>A0A397UCY0</accession>
<dbReference type="Proteomes" id="UP000266673">
    <property type="component" value="Unassembled WGS sequence"/>
</dbReference>
<keyword evidence="1" id="KW-0479">Metal-binding</keyword>
<evidence type="ECO:0000313" key="4">
    <source>
        <dbReference type="Proteomes" id="UP000266673"/>
    </source>
</evidence>
<comment type="caution">
    <text evidence="3">The sequence shown here is derived from an EMBL/GenBank/DDBJ whole genome shotgun (WGS) entry which is preliminary data.</text>
</comment>
<organism evidence="3 4">
    <name type="scientific">Gigaspora rosea</name>
    <dbReference type="NCBI Taxonomy" id="44941"/>
    <lineage>
        <taxon>Eukaryota</taxon>
        <taxon>Fungi</taxon>
        <taxon>Fungi incertae sedis</taxon>
        <taxon>Mucoromycota</taxon>
        <taxon>Glomeromycotina</taxon>
        <taxon>Glomeromycetes</taxon>
        <taxon>Diversisporales</taxon>
        <taxon>Gigasporaceae</taxon>
        <taxon>Gigaspora</taxon>
    </lineage>
</organism>
<feature type="domain" description="SWIM-type" evidence="2">
    <location>
        <begin position="77"/>
        <end position="115"/>
    </location>
</feature>
<dbReference type="OrthoDB" id="6113703at2759"/>
<protein>
    <recommendedName>
        <fullName evidence="2">SWIM-type domain-containing protein</fullName>
    </recommendedName>
</protein>
<evidence type="ECO:0000259" key="2">
    <source>
        <dbReference type="PROSITE" id="PS50966"/>
    </source>
</evidence>
<name>A0A397UCY0_9GLOM</name>
<reference evidence="3 4" key="1">
    <citation type="submission" date="2018-06" db="EMBL/GenBank/DDBJ databases">
        <title>Comparative genomics reveals the genomic features of Rhizophagus irregularis, R. cerebriforme, R. diaphanum and Gigaspora rosea, and their symbiotic lifestyle signature.</title>
        <authorList>
            <person name="Morin E."/>
            <person name="San Clemente H."/>
            <person name="Chen E.C.H."/>
            <person name="De La Providencia I."/>
            <person name="Hainaut M."/>
            <person name="Kuo A."/>
            <person name="Kohler A."/>
            <person name="Murat C."/>
            <person name="Tang N."/>
            <person name="Roy S."/>
            <person name="Loubradou J."/>
            <person name="Henrissat B."/>
            <person name="Grigoriev I.V."/>
            <person name="Corradi N."/>
            <person name="Roux C."/>
            <person name="Martin F.M."/>
        </authorList>
    </citation>
    <scope>NUCLEOTIDE SEQUENCE [LARGE SCALE GENOMIC DNA]</scope>
    <source>
        <strain evidence="3 4">DAOM 194757</strain>
    </source>
</reference>
<keyword evidence="4" id="KW-1185">Reference proteome</keyword>
<evidence type="ECO:0000313" key="3">
    <source>
        <dbReference type="EMBL" id="RIB06937.1"/>
    </source>
</evidence>
<dbReference type="GO" id="GO:0008270">
    <property type="term" value="F:zinc ion binding"/>
    <property type="evidence" value="ECO:0007669"/>
    <property type="project" value="UniProtKB-KW"/>
</dbReference>
<sequence length="184" mass="21404">MKTEGWDDAEANKQITKAWVEAAFHCKLKYIYMRGRTGRRLDSKVYFLVEIVLRDLEVSVFVNELKIGRINPQRKDSEVSNNDNLDISSYICNCRNFKSQQLPCKHIFAILNKLHANANSVEDSSHNHLIQQLESLVAEEPNNFFIYIGPPGDKNFEFTKLQEELTSITEEWKEKKVKIFTVYG</sequence>
<dbReference type="PROSITE" id="PS50966">
    <property type="entry name" value="ZF_SWIM"/>
    <property type="match status" value="1"/>
</dbReference>
<proteinExistence type="predicted"/>
<evidence type="ECO:0000256" key="1">
    <source>
        <dbReference type="PROSITE-ProRule" id="PRU00325"/>
    </source>
</evidence>
<dbReference type="Pfam" id="PF04434">
    <property type="entry name" value="SWIM"/>
    <property type="match status" value="1"/>
</dbReference>
<dbReference type="InterPro" id="IPR007527">
    <property type="entry name" value="Znf_SWIM"/>
</dbReference>
<keyword evidence="1" id="KW-0863">Zinc-finger</keyword>